<comment type="caution">
    <text evidence="1">The sequence shown here is derived from an EMBL/GenBank/DDBJ whole genome shotgun (WGS) entry which is preliminary data.</text>
</comment>
<dbReference type="GO" id="GO:0036297">
    <property type="term" value="P:interstrand cross-link repair"/>
    <property type="evidence" value="ECO:0007669"/>
    <property type="project" value="InterPro"/>
</dbReference>
<dbReference type="Proteomes" id="UP000237347">
    <property type="component" value="Unassembled WGS sequence"/>
</dbReference>
<gene>
    <name evidence="1" type="ORF">CFP56_042406</name>
</gene>
<dbReference type="GO" id="GO:0043240">
    <property type="term" value="C:Fanconi anaemia nuclear complex"/>
    <property type="evidence" value="ECO:0007669"/>
    <property type="project" value="InterPro"/>
</dbReference>
<organism evidence="1 2">
    <name type="scientific">Quercus suber</name>
    <name type="common">Cork oak</name>
    <dbReference type="NCBI Taxonomy" id="58331"/>
    <lineage>
        <taxon>Eukaryota</taxon>
        <taxon>Viridiplantae</taxon>
        <taxon>Streptophyta</taxon>
        <taxon>Embryophyta</taxon>
        <taxon>Tracheophyta</taxon>
        <taxon>Spermatophyta</taxon>
        <taxon>Magnoliopsida</taxon>
        <taxon>eudicotyledons</taxon>
        <taxon>Gunneridae</taxon>
        <taxon>Pentapetalae</taxon>
        <taxon>rosids</taxon>
        <taxon>fabids</taxon>
        <taxon>Fagales</taxon>
        <taxon>Fagaceae</taxon>
        <taxon>Quercus</taxon>
    </lineage>
</organism>
<sequence>MGWVHPDISLEEMVKLTKGFVDILILASGYQSSGRIAHWDAQNIKKIFHWGLFFENVFSHLSGSDAYQDSVEELDAALSEMTSDASFPQGLAHLSSATLAKARGYVLEHLIHTLPLRVAHLREFLTAIIEMELDELSETEHDCLNAYLKKLTLQNSSLISVPDKKDFLKDSGLAHLSSATLAKARGYVLEHLIHTLPLRVAHLREFLTAIIEMELDELSETEHDCLNAYLKKLTLQNSSLISVPDKKDFLKDSVISSQDIAPIKKNEKSIGDDLTKYALQEILKRKCAVSCISAVETGLDIILNTVRHNSESDNKLLKEQLKHEKASTNVELLLDFITWNHWKSRNLSYFLDKRTVRLVSGASLIFSAPKIQWMQVFQGLNISAKSSDNDFSETIELLLLGCIASRWNCLIEHFMHVSYYSLAISEQYLELCNLVFGRSQSLNSTDETMISKESSILEYLTGVLGGQLHQLWKLSPALAAAAIPSWYSNDCSL</sequence>
<evidence type="ECO:0000313" key="2">
    <source>
        <dbReference type="Proteomes" id="UP000237347"/>
    </source>
</evidence>
<keyword evidence="2" id="KW-1185">Reference proteome</keyword>
<dbReference type="AlphaFoldDB" id="A0AAW0IUH9"/>
<name>A0AAW0IUH9_QUESU</name>
<dbReference type="PANTHER" id="PTHR14449:SF2">
    <property type="entry name" value="FANCONI ANEMIA GROUP F PROTEIN"/>
    <property type="match status" value="1"/>
</dbReference>
<dbReference type="EMBL" id="PKMF04000862">
    <property type="protein sequence ID" value="KAK7817811.1"/>
    <property type="molecule type" value="Genomic_DNA"/>
</dbReference>
<evidence type="ECO:0000313" key="1">
    <source>
        <dbReference type="EMBL" id="KAK7817811.1"/>
    </source>
</evidence>
<dbReference type="PANTHER" id="PTHR14449">
    <property type="entry name" value="FANCONI ANEMIA GROUP F PROTEIN FANCF"/>
    <property type="match status" value="1"/>
</dbReference>
<proteinExistence type="predicted"/>
<reference evidence="1 2" key="1">
    <citation type="journal article" date="2018" name="Sci. Data">
        <title>The draft genome sequence of cork oak.</title>
        <authorList>
            <person name="Ramos A.M."/>
            <person name="Usie A."/>
            <person name="Barbosa P."/>
            <person name="Barros P.M."/>
            <person name="Capote T."/>
            <person name="Chaves I."/>
            <person name="Simoes F."/>
            <person name="Abreu I."/>
            <person name="Carrasquinho I."/>
            <person name="Faro C."/>
            <person name="Guimaraes J.B."/>
            <person name="Mendonca D."/>
            <person name="Nobrega F."/>
            <person name="Rodrigues L."/>
            <person name="Saibo N.J.M."/>
            <person name="Varela M.C."/>
            <person name="Egas C."/>
            <person name="Matos J."/>
            <person name="Miguel C.M."/>
            <person name="Oliveira M.M."/>
            <person name="Ricardo C.P."/>
            <person name="Goncalves S."/>
        </authorList>
    </citation>
    <scope>NUCLEOTIDE SEQUENCE [LARGE SCALE GENOMIC DNA]</scope>
    <source>
        <strain evidence="2">cv. HL8</strain>
    </source>
</reference>
<dbReference type="Pfam" id="PF11107">
    <property type="entry name" value="FANCF"/>
    <property type="match status" value="1"/>
</dbReference>
<accession>A0AAW0IUH9</accession>
<protein>
    <submittedName>
        <fullName evidence="1">Uncharacterized protein</fullName>
    </submittedName>
</protein>
<dbReference type="InterPro" id="IPR035428">
    <property type="entry name" value="FANCF"/>
</dbReference>